<proteinExistence type="predicted"/>
<reference evidence="3 4" key="1">
    <citation type="submission" date="2020-03" db="EMBL/GenBank/DDBJ databases">
        <title>Dissostichus mawsoni Genome sequencing and assembly.</title>
        <authorList>
            <person name="Park H."/>
        </authorList>
    </citation>
    <scope>NUCLEOTIDE SEQUENCE [LARGE SCALE GENOMIC DNA]</scope>
    <source>
        <strain evidence="3">DM0001</strain>
        <tissue evidence="3">Muscle</tissue>
    </source>
</reference>
<organism evidence="3 4">
    <name type="scientific">Dissostichus mawsoni</name>
    <name type="common">Antarctic cod</name>
    <dbReference type="NCBI Taxonomy" id="36200"/>
    <lineage>
        <taxon>Eukaryota</taxon>
        <taxon>Metazoa</taxon>
        <taxon>Chordata</taxon>
        <taxon>Craniata</taxon>
        <taxon>Vertebrata</taxon>
        <taxon>Euteleostomi</taxon>
        <taxon>Actinopterygii</taxon>
        <taxon>Neopterygii</taxon>
        <taxon>Teleostei</taxon>
        <taxon>Neoteleostei</taxon>
        <taxon>Acanthomorphata</taxon>
        <taxon>Eupercaria</taxon>
        <taxon>Perciformes</taxon>
        <taxon>Notothenioidei</taxon>
        <taxon>Nototheniidae</taxon>
        <taxon>Dissostichus</taxon>
    </lineage>
</organism>
<evidence type="ECO:0000313" key="4">
    <source>
        <dbReference type="Proteomes" id="UP000518266"/>
    </source>
</evidence>
<evidence type="ECO:0000313" key="3">
    <source>
        <dbReference type="EMBL" id="KAF3844046.1"/>
    </source>
</evidence>
<dbReference type="Proteomes" id="UP000518266">
    <property type="component" value="Unassembled WGS sequence"/>
</dbReference>
<dbReference type="InterPro" id="IPR035892">
    <property type="entry name" value="C2_domain_sf"/>
</dbReference>
<dbReference type="Pfam" id="PF00168">
    <property type="entry name" value="C2"/>
    <property type="match status" value="1"/>
</dbReference>
<accession>A0A7J5Y3P5</accession>
<evidence type="ECO:0000259" key="2">
    <source>
        <dbReference type="PROSITE" id="PS50004"/>
    </source>
</evidence>
<sequence>MIPYSSSLPPGVLASDMDASVKFEFPFPSAEEAQRDKTGTVKSTSSPEFKETFKLNINRTHRGFKRVVQSKGIKFEIGLFKTDKVIGTAHLKLETLENHCDLREIIEVMDGRKATGGKLEVRVKIREPLSGVDLQPVTEKWLVLDPVSSLSPPERQKERAPSPRSKPRHEASSRSSQPNNSPPHYKLHSFSILSYDRERLERKIGEYRKAQRDPPADLVHQHKELTHRLQWQKAQLERGSSSLLTAGIPEKETHRMRGE</sequence>
<dbReference type="OrthoDB" id="19996at2759"/>
<dbReference type="EMBL" id="JAAKFY010000017">
    <property type="protein sequence ID" value="KAF3844046.1"/>
    <property type="molecule type" value="Genomic_DNA"/>
</dbReference>
<dbReference type="SUPFAM" id="SSF49562">
    <property type="entry name" value="C2 domain (Calcium/lipid-binding domain, CaLB)"/>
    <property type="match status" value="1"/>
</dbReference>
<feature type="compositionally biased region" description="Basic and acidic residues" evidence="1">
    <location>
        <begin position="249"/>
        <end position="259"/>
    </location>
</feature>
<feature type="domain" description="C2" evidence="2">
    <location>
        <begin position="1"/>
        <end position="106"/>
    </location>
</feature>
<name>A0A7J5Y3P5_DISMA</name>
<evidence type="ECO:0000256" key="1">
    <source>
        <dbReference type="SAM" id="MobiDB-lite"/>
    </source>
</evidence>
<dbReference type="Gene3D" id="2.60.40.150">
    <property type="entry name" value="C2 domain"/>
    <property type="match status" value="1"/>
</dbReference>
<dbReference type="InterPro" id="IPR000008">
    <property type="entry name" value="C2_dom"/>
</dbReference>
<dbReference type="PROSITE" id="PS50004">
    <property type="entry name" value="C2"/>
    <property type="match status" value="1"/>
</dbReference>
<dbReference type="PANTHER" id="PTHR13076:SF8">
    <property type="entry name" value="COILED-COIL AND C2 DOMAIN-CONTAINING PROTEIN 1A"/>
    <property type="match status" value="1"/>
</dbReference>
<dbReference type="PANTHER" id="PTHR13076">
    <property type="entry name" value="COILED-COIL AND C2 DOMAIN-CONTAINING PROTEIN 1-LIKE"/>
    <property type="match status" value="1"/>
</dbReference>
<dbReference type="InterPro" id="IPR039725">
    <property type="entry name" value="CC2D1A/B"/>
</dbReference>
<protein>
    <recommendedName>
        <fullName evidence="2">C2 domain-containing protein</fullName>
    </recommendedName>
</protein>
<feature type="region of interest" description="Disordered" evidence="1">
    <location>
        <begin position="233"/>
        <end position="259"/>
    </location>
</feature>
<feature type="region of interest" description="Disordered" evidence="1">
    <location>
        <begin position="148"/>
        <end position="187"/>
    </location>
</feature>
<gene>
    <name evidence="3" type="ORF">F7725_016094</name>
</gene>
<keyword evidence="4" id="KW-1185">Reference proteome</keyword>
<comment type="caution">
    <text evidence="3">The sequence shown here is derived from an EMBL/GenBank/DDBJ whole genome shotgun (WGS) entry which is preliminary data.</text>
</comment>
<dbReference type="GO" id="GO:0001227">
    <property type="term" value="F:DNA-binding transcription repressor activity, RNA polymerase II-specific"/>
    <property type="evidence" value="ECO:0007669"/>
    <property type="project" value="InterPro"/>
</dbReference>
<dbReference type="AlphaFoldDB" id="A0A7J5Y3P5"/>
<feature type="compositionally biased region" description="Low complexity" evidence="1">
    <location>
        <begin position="173"/>
        <end position="183"/>
    </location>
</feature>